<gene>
    <name evidence="1" type="ORF">KS419_15855</name>
</gene>
<evidence type="ECO:0000313" key="1">
    <source>
        <dbReference type="EMBL" id="MBU9713206.1"/>
    </source>
</evidence>
<dbReference type="EMBL" id="JAHQCS010000126">
    <property type="protein sequence ID" value="MBU9713206.1"/>
    <property type="molecule type" value="Genomic_DNA"/>
</dbReference>
<accession>A0ABS6JHR3</accession>
<sequence length="79" mass="9203">MRDAASVILDIGSIQSNLREMERKINSNQYTEEELEEVLLHLLVTIHQATEVVNHPERCQPLFSLLTDYTYDANRMLNE</sequence>
<name>A0ABS6JHR3_9BACI</name>
<comment type="caution">
    <text evidence="1">The sequence shown here is derived from an EMBL/GenBank/DDBJ whole genome shotgun (WGS) entry which is preliminary data.</text>
</comment>
<reference evidence="1 2" key="1">
    <citation type="submission" date="2021-06" db="EMBL/GenBank/DDBJ databases">
        <title>Bacillus sp. RD4P76, an endophyte from a halophyte.</title>
        <authorList>
            <person name="Sun J.-Q."/>
        </authorList>
    </citation>
    <scope>NUCLEOTIDE SEQUENCE [LARGE SCALE GENOMIC DNA]</scope>
    <source>
        <strain evidence="1 2">CGMCC 1.15917</strain>
    </source>
</reference>
<keyword evidence="2" id="KW-1185">Reference proteome</keyword>
<dbReference type="Proteomes" id="UP000784880">
    <property type="component" value="Unassembled WGS sequence"/>
</dbReference>
<organism evidence="1 2">
    <name type="scientific">Evansella tamaricis</name>
    <dbReference type="NCBI Taxonomy" id="2069301"/>
    <lineage>
        <taxon>Bacteria</taxon>
        <taxon>Bacillati</taxon>
        <taxon>Bacillota</taxon>
        <taxon>Bacilli</taxon>
        <taxon>Bacillales</taxon>
        <taxon>Bacillaceae</taxon>
        <taxon>Evansella</taxon>
    </lineage>
</organism>
<dbReference type="RefSeq" id="WP_217067374.1">
    <property type="nucleotide sequence ID" value="NZ_JAHQCS010000126.1"/>
</dbReference>
<protein>
    <submittedName>
        <fullName evidence="1">Uncharacterized protein</fullName>
    </submittedName>
</protein>
<proteinExistence type="predicted"/>
<evidence type="ECO:0000313" key="2">
    <source>
        <dbReference type="Proteomes" id="UP000784880"/>
    </source>
</evidence>